<keyword evidence="3" id="KW-1185">Reference proteome</keyword>
<name>A0AAW0A2X9_9AGAR</name>
<dbReference type="EMBL" id="JAWWNJ010000088">
    <property type="protein sequence ID" value="KAK7000530.1"/>
    <property type="molecule type" value="Genomic_DNA"/>
</dbReference>
<feature type="region of interest" description="Disordered" evidence="1">
    <location>
        <begin position="1"/>
        <end position="22"/>
    </location>
</feature>
<dbReference type="Proteomes" id="UP001362999">
    <property type="component" value="Unassembled WGS sequence"/>
</dbReference>
<feature type="region of interest" description="Disordered" evidence="1">
    <location>
        <begin position="118"/>
        <end position="156"/>
    </location>
</feature>
<protein>
    <submittedName>
        <fullName evidence="2">Uncharacterized protein</fullName>
    </submittedName>
</protein>
<gene>
    <name evidence="2" type="ORF">R3P38DRAFT_2797102</name>
</gene>
<evidence type="ECO:0000313" key="2">
    <source>
        <dbReference type="EMBL" id="KAK7000530.1"/>
    </source>
</evidence>
<accession>A0AAW0A2X9</accession>
<comment type="caution">
    <text evidence="2">The sequence shown here is derived from an EMBL/GenBank/DDBJ whole genome shotgun (WGS) entry which is preliminary data.</text>
</comment>
<sequence>MPLSLSGSRMGRLSPASSSSSSKSRASIRISLASLERLRQDVQRSVIVVPSPSTGSNTVHGLQALILIYLPNLFHSVVERDSTASSPPACHVIVCMRERAEKATGGRGAYFQKAFGKEGPGNAAASARVKERWEREGEETGCTSDERGRDAGSGRCGASCTHQPEIVAEGKIEAADREGEVEVPWSSYALGCDEREETLTKPRGSKYVAMWSSSHSRGRRYARKRTMPSEDLASTYFISHCHLNSIVWRVNSEPQDARMALARSIGKVGEVGETDVMAVSAGLTKDLEGRQ</sequence>
<evidence type="ECO:0000256" key="1">
    <source>
        <dbReference type="SAM" id="MobiDB-lite"/>
    </source>
</evidence>
<reference evidence="2 3" key="1">
    <citation type="journal article" date="2024" name="J Genomics">
        <title>Draft genome sequencing and assembly of Favolaschia claudopus CIRM-BRFM 2984 isolated from oak limbs.</title>
        <authorList>
            <person name="Navarro D."/>
            <person name="Drula E."/>
            <person name="Chaduli D."/>
            <person name="Cazenave R."/>
            <person name="Ahrendt S."/>
            <person name="Wang J."/>
            <person name="Lipzen A."/>
            <person name="Daum C."/>
            <person name="Barry K."/>
            <person name="Grigoriev I.V."/>
            <person name="Favel A."/>
            <person name="Rosso M.N."/>
            <person name="Martin F."/>
        </authorList>
    </citation>
    <scope>NUCLEOTIDE SEQUENCE [LARGE SCALE GENOMIC DNA]</scope>
    <source>
        <strain evidence="2 3">CIRM-BRFM 2984</strain>
    </source>
</reference>
<dbReference type="AlphaFoldDB" id="A0AAW0A2X9"/>
<evidence type="ECO:0000313" key="3">
    <source>
        <dbReference type="Proteomes" id="UP001362999"/>
    </source>
</evidence>
<proteinExistence type="predicted"/>
<organism evidence="2 3">
    <name type="scientific">Favolaschia claudopus</name>
    <dbReference type="NCBI Taxonomy" id="2862362"/>
    <lineage>
        <taxon>Eukaryota</taxon>
        <taxon>Fungi</taxon>
        <taxon>Dikarya</taxon>
        <taxon>Basidiomycota</taxon>
        <taxon>Agaricomycotina</taxon>
        <taxon>Agaricomycetes</taxon>
        <taxon>Agaricomycetidae</taxon>
        <taxon>Agaricales</taxon>
        <taxon>Marasmiineae</taxon>
        <taxon>Mycenaceae</taxon>
        <taxon>Favolaschia</taxon>
    </lineage>
</organism>